<dbReference type="OrthoDB" id="862563at2"/>
<organism evidence="2 3">
    <name type="scientific">Hymenobacter elongatus</name>
    <dbReference type="NCBI Taxonomy" id="877208"/>
    <lineage>
        <taxon>Bacteria</taxon>
        <taxon>Pseudomonadati</taxon>
        <taxon>Bacteroidota</taxon>
        <taxon>Cytophagia</taxon>
        <taxon>Cytophagales</taxon>
        <taxon>Hymenobacteraceae</taxon>
        <taxon>Hymenobacter</taxon>
    </lineage>
</organism>
<dbReference type="Proteomes" id="UP000297739">
    <property type="component" value="Unassembled WGS sequence"/>
</dbReference>
<reference evidence="2 3" key="1">
    <citation type="submission" date="2019-04" db="EMBL/GenBank/DDBJ databases">
        <authorList>
            <person name="Feng G."/>
            <person name="Zhang J."/>
            <person name="Zhu H."/>
        </authorList>
    </citation>
    <scope>NUCLEOTIDE SEQUENCE [LARGE SCALE GENOMIC DNA]</scope>
    <source>
        <strain evidence="2 3">JCM 17223</strain>
    </source>
</reference>
<feature type="chain" id="PRO_5021264307" description="Discoidin domain-containing protein" evidence="1">
    <location>
        <begin position="23"/>
        <end position="193"/>
    </location>
</feature>
<name>A0A4Z0PP07_9BACT</name>
<comment type="caution">
    <text evidence="2">The sequence shown here is derived from an EMBL/GenBank/DDBJ whole genome shotgun (WGS) entry which is preliminary data.</text>
</comment>
<evidence type="ECO:0000313" key="2">
    <source>
        <dbReference type="EMBL" id="TGE16379.1"/>
    </source>
</evidence>
<keyword evidence="3" id="KW-1185">Reference proteome</keyword>
<feature type="signal peptide" evidence="1">
    <location>
        <begin position="1"/>
        <end position="22"/>
    </location>
</feature>
<dbReference type="EMBL" id="SRLD01000016">
    <property type="protein sequence ID" value="TGE16379.1"/>
    <property type="molecule type" value="Genomic_DNA"/>
</dbReference>
<protein>
    <recommendedName>
        <fullName evidence="4">Discoidin domain-containing protein</fullName>
    </recommendedName>
</protein>
<accession>A0A4Z0PP07</accession>
<sequence>MHQQLYALTAGTLALLSLTVGAAQSQNLRQGFESTSAETWAFTPTPATYSFPALFDIWAAVPSVGATSGTTSTQATPAAGAALWGMQDLQNSVTNDAAVWHFLDFAPIALQSGSTAANTVSLKYFSNAFDGPDSLAYVVQYDNGTDWPATKTYVQLGKDTRAYQTVTVAIPAGSTHVRLRLAAKQNGNDDWAA</sequence>
<keyword evidence="1" id="KW-0732">Signal</keyword>
<gene>
    <name evidence="2" type="ORF">E5J99_09640</name>
</gene>
<dbReference type="AlphaFoldDB" id="A0A4Z0PP07"/>
<evidence type="ECO:0000313" key="3">
    <source>
        <dbReference type="Proteomes" id="UP000297739"/>
    </source>
</evidence>
<evidence type="ECO:0000256" key="1">
    <source>
        <dbReference type="SAM" id="SignalP"/>
    </source>
</evidence>
<evidence type="ECO:0008006" key="4">
    <source>
        <dbReference type="Google" id="ProtNLM"/>
    </source>
</evidence>
<dbReference type="RefSeq" id="WP_135497518.1">
    <property type="nucleotide sequence ID" value="NZ_SRLD01000016.1"/>
</dbReference>
<proteinExistence type="predicted"/>